<dbReference type="Pfam" id="PF00072">
    <property type="entry name" value="Response_reg"/>
    <property type="match status" value="1"/>
</dbReference>
<dbReference type="GO" id="GO:1902201">
    <property type="term" value="P:negative regulation of bacterial-type flagellum-dependent cell motility"/>
    <property type="evidence" value="ECO:0007669"/>
    <property type="project" value="TreeGrafter"/>
</dbReference>
<reference evidence="6 7" key="1">
    <citation type="submission" date="2007-06" db="EMBL/GenBank/DDBJ databases">
        <authorList>
            <person name="Shimkets L."/>
            <person name="Ferriera S."/>
            <person name="Johnson J."/>
            <person name="Kravitz S."/>
            <person name="Beeson K."/>
            <person name="Sutton G."/>
            <person name="Rogers Y.-H."/>
            <person name="Friedman R."/>
            <person name="Frazier M."/>
            <person name="Venter J.C."/>
        </authorList>
    </citation>
    <scope>NUCLEOTIDE SEQUENCE [LARGE SCALE GENOMIC DNA]</scope>
    <source>
        <strain evidence="6 7">SIR-1</strain>
    </source>
</reference>
<dbReference type="InterPro" id="IPR050469">
    <property type="entry name" value="Diguanylate_Cyclase"/>
</dbReference>
<evidence type="ECO:0000259" key="4">
    <source>
        <dbReference type="PROSITE" id="PS50110"/>
    </source>
</evidence>
<dbReference type="OrthoDB" id="9778432at2"/>
<evidence type="ECO:0000256" key="3">
    <source>
        <dbReference type="PROSITE-ProRule" id="PRU00169"/>
    </source>
</evidence>
<dbReference type="SUPFAM" id="SSF52172">
    <property type="entry name" value="CheY-like"/>
    <property type="match status" value="1"/>
</dbReference>
<evidence type="ECO:0000256" key="2">
    <source>
        <dbReference type="ARBA" id="ARBA00034247"/>
    </source>
</evidence>
<organism evidence="6 7">
    <name type="scientific">Plesiocystis pacifica SIR-1</name>
    <dbReference type="NCBI Taxonomy" id="391625"/>
    <lineage>
        <taxon>Bacteria</taxon>
        <taxon>Pseudomonadati</taxon>
        <taxon>Myxococcota</taxon>
        <taxon>Polyangia</taxon>
        <taxon>Nannocystales</taxon>
        <taxon>Nannocystaceae</taxon>
        <taxon>Plesiocystis</taxon>
    </lineage>
</organism>
<keyword evidence="3" id="KW-0597">Phosphoprotein</keyword>
<protein>
    <recommendedName>
        <fullName evidence="1">diguanylate cyclase</fullName>
        <ecNumber evidence="1">2.7.7.65</ecNumber>
    </recommendedName>
</protein>
<dbReference type="eggNOG" id="COG3706">
    <property type="taxonomic scope" value="Bacteria"/>
</dbReference>
<dbReference type="RefSeq" id="WP_006975385.1">
    <property type="nucleotide sequence ID" value="NZ_ABCS01000091.1"/>
</dbReference>
<dbReference type="Gene3D" id="3.30.70.270">
    <property type="match status" value="1"/>
</dbReference>
<dbReference type="SUPFAM" id="SSF55073">
    <property type="entry name" value="Nucleotide cyclase"/>
    <property type="match status" value="1"/>
</dbReference>
<accession>A6GF95</accession>
<dbReference type="InterPro" id="IPR001789">
    <property type="entry name" value="Sig_transdc_resp-reg_receiver"/>
</dbReference>
<dbReference type="EMBL" id="ABCS01000091">
    <property type="protein sequence ID" value="EDM75436.1"/>
    <property type="molecule type" value="Genomic_DNA"/>
</dbReference>
<feature type="domain" description="Response regulatory" evidence="4">
    <location>
        <begin position="12"/>
        <end position="126"/>
    </location>
</feature>
<dbReference type="GO" id="GO:0043709">
    <property type="term" value="P:cell adhesion involved in single-species biofilm formation"/>
    <property type="evidence" value="ECO:0007669"/>
    <property type="project" value="TreeGrafter"/>
</dbReference>
<dbReference type="PROSITE" id="PS50110">
    <property type="entry name" value="RESPONSE_REGULATORY"/>
    <property type="match status" value="1"/>
</dbReference>
<proteinExistence type="predicted"/>
<dbReference type="Gene3D" id="3.40.50.2300">
    <property type="match status" value="1"/>
</dbReference>
<dbReference type="STRING" id="391625.PPSIR1_14510"/>
<dbReference type="PANTHER" id="PTHR45138">
    <property type="entry name" value="REGULATORY COMPONENTS OF SENSORY TRANSDUCTION SYSTEM"/>
    <property type="match status" value="1"/>
</dbReference>
<dbReference type="GO" id="GO:0052621">
    <property type="term" value="F:diguanylate cyclase activity"/>
    <property type="evidence" value="ECO:0007669"/>
    <property type="project" value="UniProtKB-EC"/>
</dbReference>
<comment type="catalytic activity">
    <reaction evidence="2">
        <text>2 GTP = 3',3'-c-di-GMP + 2 diphosphate</text>
        <dbReference type="Rhea" id="RHEA:24898"/>
        <dbReference type="ChEBI" id="CHEBI:33019"/>
        <dbReference type="ChEBI" id="CHEBI:37565"/>
        <dbReference type="ChEBI" id="CHEBI:58805"/>
        <dbReference type="EC" id="2.7.7.65"/>
    </reaction>
</comment>
<dbReference type="NCBIfam" id="TIGR00254">
    <property type="entry name" value="GGDEF"/>
    <property type="match status" value="1"/>
</dbReference>
<dbReference type="GO" id="GO:0000160">
    <property type="term" value="P:phosphorelay signal transduction system"/>
    <property type="evidence" value="ECO:0007669"/>
    <property type="project" value="InterPro"/>
</dbReference>
<feature type="domain" description="GGDEF" evidence="5">
    <location>
        <begin position="176"/>
        <end position="306"/>
    </location>
</feature>
<dbReference type="PANTHER" id="PTHR45138:SF9">
    <property type="entry name" value="DIGUANYLATE CYCLASE DGCM-RELATED"/>
    <property type="match status" value="1"/>
</dbReference>
<dbReference type="EC" id="2.7.7.65" evidence="1"/>
<dbReference type="InterPro" id="IPR000160">
    <property type="entry name" value="GGDEF_dom"/>
</dbReference>
<dbReference type="GO" id="GO:0005886">
    <property type="term" value="C:plasma membrane"/>
    <property type="evidence" value="ECO:0007669"/>
    <property type="project" value="TreeGrafter"/>
</dbReference>
<dbReference type="InterPro" id="IPR011006">
    <property type="entry name" value="CheY-like_superfamily"/>
</dbReference>
<dbReference type="PROSITE" id="PS50887">
    <property type="entry name" value="GGDEF"/>
    <property type="match status" value="1"/>
</dbReference>
<evidence type="ECO:0000313" key="7">
    <source>
        <dbReference type="Proteomes" id="UP000005801"/>
    </source>
</evidence>
<gene>
    <name evidence="6" type="ORF">PPSIR1_14510</name>
</gene>
<comment type="caution">
    <text evidence="6">The sequence shown here is derived from an EMBL/GenBank/DDBJ whole genome shotgun (WGS) entry which is preliminary data.</text>
</comment>
<keyword evidence="7" id="KW-1185">Reference proteome</keyword>
<dbReference type="FunFam" id="3.30.70.270:FF:000001">
    <property type="entry name" value="Diguanylate cyclase domain protein"/>
    <property type="match status" value="1"/>
</dbReference>
<dbReference type="InterPro" id="IPR043128">
    <property type="entry name" value="Rev_trsase/Diguanyl_cyclase"/>
</dbReference>
<dbReference type="SMART" id="SM00448">
    <property type="entry name" value="REC"/>
    <property type="match status" value="1"/>
</dbReference>
<feature type="modified residue" description="4-aspartylphosphate" evidence="3">
    <location>
        <position position="60"/>
    </location>
</feature>
<evidence type="ECO:0000313" key="6">
    <source>
        <dbReference type="EMBL" id="EDM75436.1"/>
    </source>
</evidence>
<dbReference type="AlphaFoldDB" id="A6GF95"/>
<evidence type="ECO:0000259" key="5">
    <source>
        <dbReference type="PROSITE" id="PS50887"/>
    </source>
</evidence>
<evidence type="ECO:0000256" key="1">
    <source>
        <dbReference type="ARBA" id="ARBA00012528"/>
    </source>
</evidence>
<name>A6GF95_9BACT</name>
<dbReference type="Proteomes" id="UP000005801">
    <property type="component" value="Unassembled WGS sequence"/>
</dbReference>
<dbReference type="InterPro" id="IPR029787">
    <property type="entry name" value="Nucleotide_cyclase"/>
</dbReference>
<dbReference type="SMART" id="SM00267">
    <property type="entry name" value="GGDEF"/>
    <property type="match status" value="1"/>
</dbReference>
<dbReference type="Pfam" id="PF00990">
    <property type="entry name" value="GGDEF"/>
    <property type="match status" value="1"/>
</dbReference>
<sequence length="306" mass="33819">MIDPIEALGPATVLIVDDDAASAAEVAEALRALGHEPMFANGWMEAVRAFDERVDLVLMDAVMPEVDGFKLTRMLRDSARSYTPILFLTALGDAAAKEQGMLAGADDFLTKPPDPVELRVRLTAMLRIRRLTQYLESERSSYERLAHVDELTGLPNRRRYDERMHSELALARRSGRPVTLLLVDIDHFKDVNDSLGHQVGDEVLGFMGELLDASTRRGDWPFRFGGEEFAIIARNTTAKQASVLGERIRGAFEARSGETAAGLRTCSVGIASFEPADTPEALFARADARLYAAKQAGRNRVVWEDE</sequence>
<dbReference type="CDD" id="cd01949">
    <property type="entry name" value="GGDEF"/>
    <property type="match status" value="1"/>
</dbReference>